<dbReference type="GO" id="GO:0005634">
    <property type="term" value="C:nucleus"/>
    <property type="evidence" value="ECO:0007669"/>
    <property type="project" value="UniProtKB-SubCell"/>
</dbReference>
<keyword evidence="1 3" id="KW-0479">Metal-binding</keyword>
<comment type="subcellular location">
    <subcellularLocation>
        <location evidence="3">Nucleus</location>
    </subcellularLocation>
</comment>
<evidence type="ECO:0000256" key="4">
    <source>
        <dbReference type="SAM" id="MobiDB-lite"/>
    </source>
</evidence>
<dbReference type="GO" id="GO:0016706">
    <property type="term" value="F:2-oxoglutarate-dependent dioxygenase activity"/>
    <property type="evidence" value="ECO:0007669"/>
    <property type="project" value="UniProtKB-UniRule"/>
</dbReference>
<evidence type="ECO:0000256" key="1">
    <source>
        <dbReference type="ARBA" id="ARBA00022723"/>
    </source>
</evidence>
<dbReference type="EC" id="1.14.11.-" evidence="3"/>
<keyword evidence="3" id="KW-0560">Oxidoreductase</keyword>
<evidence type="ECO:0000256" key="3">
    <source>
        <dbReference type="RuleBase" id="RU366061"/>
    </source>
</evidence>
<comment type="cofactor">
    <cofactor evidence="3">
        <name>Fe(2+)</name>
        <dbReference type="ChEBI" id="CHEBI:29033"/>
    </cofactor>
    <text evidence="3">Binds 1 Fe(2+) ion per subunit.</text>
</comment>
<comment type="function">
    <text evidence="3">Oxygenase that can act as both a histone lysine demethylase and a ribosomal histidine hydroxylase.</text>
</comment>
<dbReference type="GO" id="GO:0005506">
    <property type="term" value="F:iron ion binding"/>
    <property type="evidence" value="ECO:0007669"/>
    <property type="project" value="UniProtKB-UniRule"/>
</dbReference>
<keyword evidence="2 3" id="KW-0408">Iron</keyword>
<accession>A0AAV8V278</accession>
<dbReference type="SUPFAM" id="SSF51197">
    <property type="entry name" value="Clavaminate synthase-like"/>
    <property type="match status" value="1"/>
</dbReference>
<dbReference type="InterPro" id="IPR039994">
    <property type="entry name" value="NO66-like"/>
</dbReference>
<keyword evidence="3" id="KW-0804">Transcription</keyword>
<dbReference type="Gene3D" id="2.60.120.650">
    <property type="entry name" value="Cupin"/>
    <property type="match status" value="1"/>
</dbReference>
<organism evidence="7 8">
    <name type="scientific">Rhodosorus marinus</name>
    <dbReference type="NCBI Taxonomy" id="101924"/>
    <lineage>
        <taxon>Eukaryota</taxon>
        <taxon>Rhodophyta</taxon>
        <taxon>Stylonematophyceae</taxon>
        <taxon>Stylonematales</taxon>
        <taxon>Stylonemataceae</taxon>
        <taxon>Rhodosorus</taxon>
    </lineage>
</organism>
<keyword evidence="8" id="KW-1185">Reference proteome</keyword>
<dbReference type="AlphaFoldDB" id="A0AAV8V278"/>
<dbReference type="EMBL" id="JAMWBK010000003">
    <property type="protein sequence ID" value="KAJ8906881.1"/>
    <property type="molecule type" value="Genomic_DNA"/>
</dbReference>
<keyword evidence="3" id="KW-0539">Nucleus</keyword>
<feature type="signal peptide" evidence="5">
    <location>
        <begin position="1"/>
        <end position="25"/>
    </location>
</feature>
<evidence type="ECO:0000313" key="8">
    <source>
        <dbReference type="Proteomes" id="UP001157974"/>
    </source>
</evidence>
<evidence type="ECO:0000256" key="5">
    <source>
        <dbReference type="SAM" id="SignalP"/>
    </source>
</evidence>
<feature type="region of interest" description="Disordered" evidence="4">
    <location>
        <begin position="461"/>
        <end position="510"/>
    </location>
</feature>
<keyword evidence="3" id="KW-0805">Transcription regulation</keyword>
<dbReference type="InterPro" id="IPR003347">
    <property type="entry name" value="JmjC_dom"/>
</dbReference>
<dbReference type="PANTHER" id="PTHR13096:SF8">
    <property type="entry name" value="RIBOSOMAL OXYGENASE 1"/>
    <property type="match status" value="1"/>
</dbReference>
<keyword evidence="3" id="KW-0223">Dioxygenase</keyword>
<keyword evidence="5" id="KW-0732">Signal</keyword>
<evidence type="ECO:0000313" key="7">
    <source>
        <dbReference type="EMBL" id="KAJ8906881.1"/>
    </source>
</evidence>
<proteinExistence type="inferred from homology"/>
<gene>
    <name evidence="7" type="ORF">NDN08_003365</name>
</gene>
<reference evidence="7 8" key="1">
    <citation type="journal article" date="2023" name="Nat. Commun.">
        <title>Origin of minicircular mitochondrial genomes in red algae.</title>
        <authorList>
            <person name="Lee Y."/>
            <person name="Cho C.H."/>
            <person name="Lee Y.M."/>
            <person name="Park S.I."/>
            <person name="Yang J.H."/>
            <person name="West J.A."/>
            <person name="Bhattacharya D."/>
            <person name="Yoon H.S."/>
        </authorList>
    </citation>
    <scope>NUCLEOTIDE SEQUENCE [LARGE SCALE GENOMIC DNA]</scope>
    <source>
        <strain evidence="7 8">CCMP1338</strain>
        <tissue evidence="7">Whole cell</tissue>
    </source>
</reference>
<evidence type="ECO:0000259" key="6">
    <source>
        <dbReference type="Pfam" id="PF08007"/>
    </source>
</evidence>
<dbReference type="Pfam" id="PF08007">
    <property type="entry name" value="JmjC_2"/>
    <property type="match status" value="1"/>
</dbReference>
<dbReference type="PANTHER" id="PTHR13096">
    <property type="entry name" value="MINA53 MYC INDUCED NUCLEAR ANTIGEN"/>
    <property type="match status" value="1"/>
</dbReference>
<feature type="compositionally biased region" description="Polar residues" evidence="4">
    <location>
        <begin position="472"/>
        <end position="482"/>
    </location>
</feature>
<comment type="similarity">
    <text evidence="3">Belongs to the ROX family.</text>
</comment>
<dbReference type="Proteomes" id="UP001157974">
    <property type="component" value="Unassembled WGS sequence"/>
</dbReference>
<feature type="chain" id="PRO_5043395539" description="Bifunctional lysine-specific demethylase and histidyl-hydroxylase" evidence="5">
    <location>
        <begin position="26"/>
        <end position="510"/>
    </location>
</feature>
<evidence type="ECO:0000256" key="2">
    <source>
        <dbReference type="ARBA" id="ARBA00023004"/>
    </source>
</evidence>
<comment type="caution">
    <text evidence="7">The sequence shown here is derived from an EMBL/GenBank/DDBJ whole genome shotgun (WGS) entry which is preliminary data.</text>
</comment>
<protein>
    <recommendedName>
        <fullName evidence="3">Bifunctional lysine-specific demethylase and histidyl-hydroxylase</fullName>
        <ecNumber evidence="3">1.14.11.-</ecNumber>
    </recommendedName>
</protein>
<feature type="domain" description="JmjC" evidence="6">
    <location>
        <begin position="206"/>
        <end position="286"/>
    </location>
</feature>
<name>A0AAV8V278_9RHOD</name>
<sequence length="510" mass="57349">MGALRGQSFWMFTSLLLLTGTFVGATDDDVGVLLGPKTDQQTFIADYLDKEPLLIRLDERSGEARSSWIKLYRSFLPGDRDLDALISRNLSVYKDSPLVYKEDIMFEKPGMEQEGEHEAWVMKSIENLWPHVSDNSSVPIANVHSVFKDGFRLRMAAMELRSRTVFNVTQYIQDFLSFPVTSQLLFVPPGWTEEHSIESLAEFSADDRWVIQLDGEQTVQLSVPEIQKPYPHLEYTPNGPFNGSALPETTLKEGDVLYIPRGFILQSGTHTEKPSMHLVIHVESHRQTFRDALITVLTCCLCPKAKDIILTPLMESNTHTWFNVMVAAVKVGADISDEMRQLFPCSAAVIELETTRNEKYSSMTELATRFSAFFESCKGVFMEPFLNTLELYGEYYADEEVLQWAEKAPTVDLELFEELITAFKGCIDFEKAILAVQETWPDVNYVKARYLLAELSLGRYENEPDSSPSDSGEPTASSSDAEPSQADAETCSGDTSASDESADETTKDEL</sequence>